<keyword evidence="1" id="KW-0472">Membrane</keyword>
<organism evidence="2 3">
    <name type="scientific">Guptibacillus hwajinpoensis</name>
    <dbReference type="NCBI Taxonomy" id="208199"/>
    <lineage>
        <taxon>Bacteria</taxon>
        <taxon>Bacillati</taxon>
        <taxon>Bacillota</taxon>
        <taxon>Bacilli</taxon>
        <taxon>Bacillales</taxon>
        <taxon>Guptibacillaceae</taxon>
        <taxon>Guptibacillus</taxon>
    </lineage>
</organism>
<dbReference type="Proteomes" id="UP000447833">
    <property type="component" value="Unassembled WGS sequence"/>
</dbReference>
<proteinExistence type="predicted"/>
<keyword evidence="1" id="KW-0812">Transmembrane</keyword>
<reference evidence="2 3" key="1">
    <citation type="submission" date="2019-11" db="EMBL/GenBank/DDBJ databases">
        <title>Genome sequences of 17 halophilic strains isolated from different environments.</title>
        <authorList>
            <person name="Furrow R.E."/>
        </authorList>
    </citation>
    <scope>NUCLEOTIDE SEQUENCE [LARGE SCALE GENOMIC DNA]</scope>
    <source>
        <strain evidence="2 3">22506_14_FS</strain>
    </source>
</reference>
<keyword evidence="1" id="KW-1133">Transmembrane helix</keyword>
<sequence>MSFKAVHVPLSLLVITSAILFIGTFYQMFTISEMVLFSLLLIFLIMVICDVQRSSLKEKNAKWPQKYMLMSGAFILVSFLS</sequence>
<evidence type="ECO:0000313" key="3">
    <source>
        <dbReference type="Proteomes" id="UP000447833"/>
    </source>
</evidence>
<evidence type="ECO:0000256" key="1">
    <source>
        <dbReference type="SAM" id="Phobius"/>
    </source>
</evidence>
<dbReference type="EMBL" id="WMEY01000005">
    <property type="protein sequence ID" value="MYL65104.1"/>
    <property type="molecule type" value="Genomic_DNA"/>
</dbReference>
<protein>
    <submittedName>
        <fullName evidence="2">Uncharacterized protein</fullName>
    </submittedName>
</protein>
<dbReference type="AlphaFoldDB" id="A0A845F300"/>
<gene>
    <name evidence="2" type="ORF">GLW07_17235</name>
</gene>
<comment type="caution">
    <text evidence="2">The sequence shown here is derived from an EMBL/GenBank/DDBJ whole genome shotgun (WGS) entry which is preliminary data.</text>
</comment>
<feature type="transmembrane region" description="Helical" evidence="1">
    <location>
        <begin position="7"/>
        <end position="28"/>
    </location>
</feature>
<name>A0A845F300_9BACL</name>
<feature type="transmembrane region" description="Helical" evidence="1">
    <location>
        <begin position="34"/>
        <end position="51"/>
    </location>
</feature>
<accession>A0A845F300</accession>
<evidence type="ECO:0000313" key="2">
    <source>
        <dbReference type="EMBL" id="MYL65104.1"/>
    </source>
</evidence>
<dbReference type="RefSeq" id="WP_160920473.1">
    <property type="nucleotide sequence ID" value="NZ_WMEY01000005.1"/>
</dbReference>